<dbReference type="InterPro" id="IPR000847">
    <property type="entry name" value="LysR_HTH_N"/>
</dbReference>
<evidence type="ECO:0000256" key="3">
    <source>
        <dbReference type="ARBA" id="ARBA00023125"/>
    </source>
</evidence>
<dbReference type="InterPro" id="IPR036388">
    <property type="entry name" value="WH-like_DNA-bd_sf"/>
</dbReference>
<dbReference type="Gene3D" id="1.10.10.10">
    <property type="entry name" value="Winged helix-like DNA-binding domain superfamily/Winged helix DNA-binding domain"/>
    <property type="match status" value="1"/>
</dbReference>
<dbReference type="PANTHER" id="PTHR30537:SF79">
    <property type="entry name" value="TRANSCRIPTIONAL REGULATOR-RELATED"/>
    <property type="match status" value="1"/>
</dbReference>
<dbReference type="Pfam" id="PF03466">
    <property type="entry name" value="LysR_substrate"/>
    <property type="match status" value="1"/>
</dbReference>
<keyword evidence="3" id="KW-0238">DNA-binding</keyword>
<dbReference type="Pfam" id="PF00126">
    <property type="entry name" value="HTH_1"/>
    <property type="match status" value="1"/>
</dbReference>
<feature type="domain" description="HTH lysR-type" evidence="5">
    <location>
        <begin position="11"/>
        <end position="68"/>
    </location>
</feature>
<dbReference type="GO" id="GO:0006351">
    <property type="term" value="P:DNA-templated transcription"/>
    <property type="evidence" value="ECO:0007669"/>
    <property type="project" value="TreeGrafter"/>
</dbReference>
<dbReference type="EMBL" id="SNYW01000007">
    <property type="protein sequence ID" value="TDQ83383.1"/>
    <property type="molecule type" value="Genomic_DNA"/>
</dbReference>
<evidence type="ECO:0000313" key="6">
    <source>
        <dbReference type="EMBL" id="TDQ83383.1"/>
    </source>
</evidence>
<keyword evidence="2" id="KW-0805">Transcription regulation</keyword>
<dbReference type="GO" id="GO:0043565">
    <property type="term" value="F:sequence-specific DNA binding"/>
    <property type="evidence" value="ECO:0007669"/>
    <property type="project" value="TreeGrafter"/>
</dbReference>
<evidence type="ECO:0000256" key="2">
    <source>
        <dbReference type="ARBA" id="ARBA00023015"/>
    </source>
</evidence>
<gene>
    <name evidence="6" type="ORF">A8950_1669</name>
</gene>
<keyword evidence="7" id="KW-1185">Reference proteome</keyword>
<dbReference type="OrthoDB" id="9794694at2"/>
<sequence>MRRDLAQMTFPGSAALRAFESAGRLGSFKRAAVELKLTESAISHQIRRLERDLGHELFVRGHRQVKLTPAGRAYLDVVQQAHRDILGATLSLDGSGSALVRLSLLPALAQYWLVPRLGRLRERLGSVNVAVFVSSDLVDLDRDEIDLAIRYGTGTWPRARVQHLMDEMTFPVAAPSLARRLGRNGIAASGLPLIQNLQHPEEWAPWLAATLPRDLIRLESSPLVLETAKAGLGIAIGRRPFVDNLLLDGSLKKIGQDELPSGKGHFLLSAAGRAANRPAIRAVIDALLELAETR</sequence>
<dbReference type="AlphaFoldDB" id="A0A4R6WUM9"/>
<dbReference type="Gene3D" id="3.40.190.10">
    <property type="entry name" value="Periplasmic binding protein-like II"/>
    <property type="match status" value="2"/>
</dbReference>
<reference evidence="6 7" key="1">
    <citation type="submission" date="2019-03" db="EMBL/GenBank/DDBJ databases">
        <title>Genomic Encyclopedia of Type Strains, Phase III (KMG-III): the genomes of soil and plant-associated and newly described type strains.</title>
        <authorList>
            <person name="Whitman W."/>
        </authorList>
    </citation>
    <scope>NUCLEOTIDE SEQUENCE [LARGE SCALE GENOMIC DNA]</scope>
    <source>
        <strain evidence="6 7">CGMCC 1.7660</strain>
    </source>
</reference>
<dbReference type="InterPro" id="IPR036390">
    <property type="entry name" value="WH_DNA-bd_sf"/>
</dbReference>
<dbReference type="Proteomes" id="UP000295783">
    <property type="component" value="Unassembled WGS sequence"/>
</dbReference>
<comment type="caution">
    <text evidence="6">The sequence shown here is derived from an EMBL/GenBank/DDBJ whole genome shotgun (WGS) entry which is preliminary data.</text>
</comment>
<proteinExistence type="inferred from homology"/>
<dbReference type="GO" id="GO:0003700">
    <property type="term" value="F:DNA-binding transcription factor activity"/>
    <property type="evidence" value="ECO:0007669"/>
    <property type="project" value="InterPro"/>
</dbReference>
<dbReference type="RefSeq" id="WP_133613141.1">
    <property type="nucleotide sequence ID" value="NZ_SNYW01000007.1"/>
</dbReference>
<evidence type="ECO:0000256" key="1">
    <source>
        <dbReference type="ARBA" id="ARBA00009437"/>
    </source>
</evidence>
<comment type="similarity">
    <text evidence="1">Belongs to the LysR transcriptional regulatory family.</text>
</comment>
<accession>A0A4R6WUM9</accession>
<keyword evidence="4" id="KW-0804">Transcription</keyword>
<evidence type="ECO:0000313" key="7">
    <source>
        <dbReference type="Proteomes" id="UP000295783"/>
    </source>
</evidence>
<dbReference type="PRINTS" id="PR00039">
    <property type="entry name" value="HTHLYSR"/>
</dbReference>
<protein>
    <submittedName>
        <fullName evidence="6">LysR family glycine cleavage system transcriptional activator</fullName>
    </submittedName>
</protein>
<dbReference type="PANTHER" id="PTHR30537">
    <property type="entry name" value="HTH-TYPE TRANSCRIPTIONAL REGULATOR"/>
    <property type="match status" value="1"/>
</dbReference>
<dbReference type="InterPro" id="IPR005119">
    <property type="entry name" value="LysR_subst-bd"/>
</dbReference>
<dbReference type="FunFam" id="1.10.10.10:FF:000001">
    <property type="entry name" value="LysR family transcriptional regulator"/>
    <property type="match status" value="1"/>
</dbReference>
<dbReference type="SUPFAM" id="SSF53850">
    <property type="entry name" value="Periplasmic binding protein-like II"/>
    <property type="match status" value="1"/>
</dbReference>
<evidence type="ECO:0000259" key="5">
    <source>
        <dbReference type="PROSITE" id="PS50931"/>
    </source>
</evidence>
<dbReference type="InterPro" id="IPR058163">
    <property type="entry name" value="LysR-type_TF_proteobact-type"/>
</dbReference>
<evidence type="ECO:0000256" key="4">
    <source>
        <dbReference type="ARBA" id="ARBA00023163"/>
    </source>
</evidence>
<dbReference type="PROSITE" id="PS50931">
    <property type="entry name" value="HTH_LYSR"/>
    <property type="match status" value="1"/>
</dbReference>
<dbReference type="SUPFAM" id="SSF46785">
    <property type="entry name" value="Winged helix' DNA-binding domain"/>
    <property type="match status" value="1"/>
</dbReference>
<organism evidence="6 7">
    <name type="scientific">Dongia mobilis</name>
    <dbReference type="NCBI Taxonomy" id="578943"/>
    <lineage>
        <taxon>Bacteria</taxon>
        <taxon>Pseudomonadati</taxon>
        <taxon>Pseudomonadota</taxon>
        <taxon>Alphaproteobacteria</taxon>
        <taxon>Rhodospirillales</taxon>
        <taxon>Dongiaceae</taxon>
        <taxon>Dongia</taxon>
    </lineage>
</organism>
<name>A0A4R6WUM9_9PROT</name>